<organism evidence="12 13">
    <name type="scientific">Paraburkholderia metrosideri</name>
    <dbReference type="NCBI Taxonomy" id="580937"/>
    <lineage>
        <taxon>Bacteria</taxon>
        <taxon>Pseudomonadati</taxon>
        <taxon>Pseudomonadota</taxon>
        <taxon>Betaproteobacteria</taxon>
        <taxon>Burkholderiales</taxon>
        <taxon>Burkholderiaceae</taxon>
        <taxon>Paraburkholderia</taxon>
    </lineage>
</organism>
<evidence type="ECO:0000256" key="8">
    <source>
        <dbReference type="RuleBase" id="RU003918"/>
    </source>
</evidence>
<comment type="caution">
    <text evidence="12">The sequence shown here is derived from an EMBL/GenBank/DDBJ whole genome shotgun (WGS) entry which is preliminary data.</text>
</comment>
<evidence type="ECO:0000256" key="3">
    <source>
        <dbReference type="ARBA" id="ARBA00022558"/>
    </source>
</evidence>
<dbReference type="InterPro" id="IPR001829">
    <property type="entry name" value="Pili_assmbl_chaperone_bac"/>
</dbReference>
<evidence type="ECO:0000256" key="2">
    <source>
        <dbReference type="ARBA" id="ARBA00007399"/>
    </source>
</evidence>
<evidence type="ECO:0000256" key="1">
    <source>
        <dbReference type="ARBA" id="ARBA00004418"/>
    </source>
</evidence>
<feature type="domain" description="Pili assembly chaperone N-terminal" evidence="10">
    <location>
        <begin position="29"/>
        <end position="152"/>
    </location>
</feature>
<dbReference type="InterPro" id="IPR050643">
    <property type="entry name" value="Periplasmic_pilus_chap"/>
</dbReference>
<dbReference type="SUPFAM" id="SSF49584">
    <property type="entry name" value="Periplasmic chaperone C-domain"/>
    <property type="match status" value="1"/>
</dbReference>
<dbReference type="PANTHER" id="PTHR30251">
    <property type="entry name" value="PILUS ASSEMBLY CHAPERONE"/>
    <property type="match status" value="1"/>
</dbReference>
<keyword evidence="6 8" id="KW-0143">Chaperone</keyword>
<dbReference type="PRINTS" id="PR00969">
    <property type="entry name" value="CHAPERONPILI"/>
</dbReference>
<dbReference type="InterPro" id="IPR013783">
    <property type="entry name" value="Ig-like_fold"/>
</dbReference>
<dbReference type="RefSeq" id="WP_201644615.1">
    <property type="nucleotide sequence ID" value="NZ_CAJHCP010000010.1"/>
</dbReference>
<dbReference type="PANTHER" id="PTHR30251:SF2">
    <property type="entry name" value="FIMBRIAL CHAPERONE YADV-RELATED"/>
    <property type="match status" value="1"/>
</dbReference>
<dbReference type="EMBL" id="CAJHCP010000010">
    <property type="protein sequence ID" value="CAD6548734.1"/>
    <property type="molecule type" value="Genomic_DNA"/>
</dbReference>
<evidence type="ECO:0000256" key="6">
    <source>
        <dbReference type="ARBA" id="ARBA00023186"/>
    </source>
</evidence>
<keyword evidence="5" id="KW-0574">Periplasm</keyword>
<dbReference type="Proteomes" id="UP000598032">
    <property type="component" value="Unassembled WGS sequence"/>
</dbReference>
<protein>
    <submittedName>
        <fullName evidence="12">Fimbrial chaperone YadV</fullName>
    </submittedName>
</protein>
<dbReference type="Gene3D" id="2.60.40.10">
    <property type="entry name" value="Immunoglobulins"/>
    <property type="match status" value="2"/>
</dbReference>
<evidence type="ECO:0000256" key="9">
    <source>
        <dbReference type="SAM" id="SignalP"/>
    </source>
</evidence>
<dbReference type="InterPro" id="IPR016148">
    <property type="entry name" value="Pili_assmbl_chaperone_C"/>
</dbReference>
<evidence type="ECO:0000313" key="12">
    <source>
        <dbReference type="EMBL" id="CAD6548734.1"/>
    </source>
</evidence>
<evidence type="ECO:0000259" key="11">
    <source>
        <dbReference type="Pfam" id="PF02753"/>
    </source>
</evidence>
<evidence type="ECO:0000256" key="5">
    <source>
        <dbReference type="ARBA" id="ARBA00022764"/>
    </source>
</evidence>
<keyword evidence="4 9" id="KW-0732">Signal</keyword>
<accession>A0ABM8NY16</accession>
<dbReference type="SUPFAM" id="SSF49354">
    <property type="entry name" value="PapD-like"/>
    <property type="match status" value="1"/>
</dbReference>
<reference evidence="12 13" key="1">
    <citation type="submission" date="2020-10" db="EMBL/GenBank/DDBJ databases">
        <authorList>
            <person name="Peeters C."/>
        </authorList>
    </citation>
    <scope>NUCLEOTIDE SEQUENCE [LARGE SCALE GENOMIC DNA]</scope>
    <source>
        <strain evidence="12 13">LMG 28140</strain>
    </source>
</reference>
<comment type="similarity">
    <text evidence="2 8">Belongs to the periplasmic pilus chaperone family.</text>
</comment>
<evidence type="ECO:0000256" key="7">
    <source>
        <dbReference type="ARBA" id="ARBA00023319"/>
    </source>
</evidence>
<evidence type="ECO:0000259" key="10">
    <source>
        <dbReference type="Pfam" id="PF00345"/>
    </source>
</evidence>
<keyword evidence="13" id="KW-1185">Reference proteome</keyword>
<dbReference type="InterPro" id="IPR008962">
    <property type="entry name" value="PapD-like_sf"/>
</dbReference>
<name>A0ABM8NY16_9BURK</name>
<dbReference type="PROSITE" id="PS00635">
    <property type="entry name" value="PILI_CHAPERONE"/>
    <property type="match status" value="1"/>
</dbReference>
<feature type="signal peptide" evidence="9">
    <location>
        <begin position="1"/>
        <end position="28"/>
    </location>
</feature>
<keyword evidence="3" id="KW-1029">Fimbrium biogenesis</keyword>
<comment type="subcellular location">
    <subcellularLocation>
        <location evidence="1 8">Periplasm</location>
    </subcellularLocation>
</comment>
<dbReference type="InterPro" id="IPR036316">
    <property type="entry name" value="Pili_assmbl_chap_C_dom_sf"/>
</dbReference>
<sequence length="254" mass="26839">MALKRALSTLLRAGAVALAMASAWHAQASVVIAGTRIVYHGGEAEQTIKLTNSGESPALTQAWLDNGDSTAAPSAITVPFTVSPPFARIDQGKGQTLRILYTGEPLPQDKESVFWLNVLEVPPKPSAAAAEANLLQMAFRTRIKMFFRPAGLKGSASEAPAQISWRLIHAGERSLLEARNPTPYHVSFASVKLVGDGKTANFDEGAMIDPGQTRELPLSGEAAAGTTARVSYQAIDDYGGLINGEATLAPSNTK</sequence>
<proteinExistence type="inferred from homology"/>
<dbReference type="Pfam" id="PF00345">
    <property type="entry name" value="PapD_N"/>
    <property type="match status" value="1"/>
</dbReference>
<dbReference type="InterPro" id="IPR016147">
    <property type="entry name" value="Pili_assmbl_chaperone_N"/>
</dbReference>
<dbReference type="Pfam" id="PF02753">
    <property type="entry name" value="PapD_C"/>
    <property type="match status" value="1"/>
</dbReference>
<feature type="domain" description="Pili assembly chaperone C-terminal" evidence="11">
    <location>
        <begin position="179"/>
        <end position="241"/>
    </location>
</feature>
<evidence type="ECO:0000256" key="4">
    <source>
        <dbReference type="ARBA" id="ARBA00022729"/>
    </source>
</evidence>
<dbReference type="InterPro" id="IPR018046">
    <property type="entry name" value="Pili_assmbl_chaperone_CS"/>
</dbReference>
<keyword evidence="7" id="KW-0393">Immunoglobulin domain</keyword>
<feature type="chain" id="PRO_5046804215" evidence="9">
    <location>
        <begin position="29"/>
        <end position="254"/>
    </location>
</feature>
<evidence type="ECO:0000313" key="13">
    <source>
        <dbReference type="Proteomes" id="UP000598032"/>
    </source>
</evidence>
<gene>
    <name evidence="12" type="primary">yadV</name>
    <name evidence="12" type="ORF">LMG28140_04653</name>
</gene>